<evidence type="ECO:0000259" key="2">
    <source>
        <dbReference type="PROSITE" id="PS50097"/>
    </source>
</evidence>
<dbReference type="InterPro" id="IPR011333">
    <property type="entry name" value="SKP1/BTB/POZ_sf"/>
</dbReference>
<evidence type="ECO:0000313" key="3">
    <source>
        <dbReference type="EMBL" id="KAF7363960.1"/>
    </source>
</evidence>
<dbReference type="CDD" id="cd18186">
    <property type="entry name" value="BTB_POZ_ZBTB_KLHL-like"/>
    <property type="match status" value="1"/>
</dbReference>
<dbReference type="AlphaFoldDB" id="A0A8H6YMP8"/>
<dbReference type="SMART" id="SM00225">
    <property type="entry name" value="BTB"/>
    <property type="match status" value="1"/>
</dbReference>
<dbReference type="PROSITE" id="PS50097">
    <property type="entry name" value="BTB"/>
    <property type="match status" value="1"/>
</dbReference>
<proteinExistence type="predicted"/>
<dbReference type="Pfam" id="PF00651">
    <property type="entry name" value="BTB"/>
    <property type="match status" value="1"/>
</dbReference>
<dbReference type="InterPro" id="IPR000210">
    <property type="entry name" value="BTB/POZ_dom"/>
</dbReference>
<dbReference type="SUPFAM" id="SSF54695">
    <property type="entry name" value="POZ domain"/>
    <property type="match status" value="1"/>
</dbReference>
<feature type="domain" description="BTB" evidence="2">
    <location>
        <begin position="33"/>
        <end position="100"/>
    </location>
</feature>
<dbReference type="Proteomes" id="UP000623467">
    <property type="component" value="Unassembled WGS sequence"/>
</dbReference>
<name>A0A8H6YMP8_9AGAR</name>
<feature type="compositionally biased region" description="Polar residues" evidence="1">
    <location>
        <begin position="1"/>
        <end position="29"/>
    </location>
</feature>
<gene>
    <name evidence="3" type="ORF">MSAN_01054400</name>
</gene>
<accession>A0A8H6YMP8</accession>
<keyword evidence="4" id="KW-1185">Reference proteome</keyword>
<dbReference type="OrthoDB" id="71307at2759"/>
<sequence>MSQISSTPPAATVAQSASNPSTFTPQSPFDETGDVILRSSDGVDFRVHQVVMSLASPIFATMFTLPQPEKDPEPINMPESAVVLDQMLRFWYPGTEPLTIESLEELHAVVEILISKYDVQSAVYTAKSHVREYLKTEPVAVYAIACTQGWEDLARTAARESLKHPIRVFDYDAAQSLKHITADAYHRLMQYHYLCGTAAKGVTTSLRWVTAPNNWVWFSCRSCTTSPTGWYLSDGQAYPTRLWFTNFRTSVGEALSRTPGISLLDSNLLPPALKEASKCSVCREQVHEQLFNWVSTALSPKVQELINGVQLKFT</sequence>
<organism evidence="3 4">
    <name type="scientific">Mycena sanguinolenta</name>
    <dbReference type="NCBI Taxonomy" id="230812"/>
    <lineage>
        <taxon>Eukaryota</taxon>
        <taxon>Fungi</taxon>
        <taxon>Dikarya</taxon>
        <taxon>Basidiomycota</taxon>
        <taxon>Agaricomycotina</taxon>
        <taxon>Agaricomycetes</taxon>
        <taxon>Agaricomycetidae</taxon>
        <taxon>Agaricales</taxon>
        <taxon>Marasmiineae</taxon>
        <taxon>Mycenaceae</taxon>
        <taxon>Mycena</taxon>
    </lineage>
</organism>
<dbReference type="Gene3D" id="3.30.710.10">
    <property type="entry name" value="Potassium Channel Kv1.1, Chain A"/>
    <property type="match status" value="1"/>
</dbReference>
<comment type="caution">
    <text evidence="3">The sequence shown here is derived from an EMBL/GenBank/DDBJ whole genome shotgun (WGS) entry which is preliminary data.</text>
</comment>
<protein>
    <recommendedName>
        <fullName evidence="2">BTB domain-containing protein</fullName>
    </recommendedName>
</protein>
<dbReference type="EMBL" id="JACAZH010000007">
    <property type="protein sequence ID" value="KAF7363960.1"/>
    <property type="molecule type" value="Genomic_DNA"/>
</dbReference>
<evidence type="ECO:0000313" key="4">
    <source>
        <dbReference type="Proteomes" id="UP000623467"/>
    </source>
</evidence>
<feature type="region of interest" description="Disordered" evidence="1">
    <location>
        <begin position="1"/>
        <end position="30"/>
    </location>
</feature>
<evidence type="ECO:0000256" key="1">
    <source>
        <dbReference type="SAM" id="MobiDB-lite"/>
    </source>
</evidence>
<reference evidence="3" key="1">
    <citation type="submission" date="2020-05" db="EMBL/GenBank/DDBJ databases">
        <title>Mycena genomes resolve the evolution of fungal bioluminescence.</title>
        <authorList>
            <person name="Tsai I.J."/>
        </authorList>
    </citation>
    <scope>NUCLEOTIDE SEQUENCE</scope>
    <source>
        <strain evidence="3">160909Yilan</strain>
    </source>
</reference>